<dbReference type="RefSeq" id="WP_146268745.1">
    <property type="nucleotide sequence ID" value="NZ_VOEI01000001.1"/>
</dbReference>
<evidence type="ECO:0000313" key="2">
    <source>
        <dbReference type="Proteomes" id="UP000318010"/>
    </source>
</evidence>
<evidence type="ECO:0000313" key="1">
    <source>
        <dbReference type="EMBL" id="TWR27931.1"/>
    </source>
</evidence>
<protein>
    <submittedName>
        <fullName evidence="1">Uncharacterized protein</fullName>
    </submittedName>
</protein>
<gene>
    <name evidence="1" type="ORF">FPZ42_01575</name>
</gene>
<name>A0A563U965_9SPHI</name>
<proteinExistence type="predicted"/>
<reference evidence="1 2" key="1">
    <citation type="submission" date="2019-07" db="EMBL/GenBank/DDBJ databases">
        <authorList>
            <person name="Kim J."/>
        </authorList>
    </citation>
    <scope>NUCLEOTIDE SEQUENCE [LARGE SCALE GENOMIC DNA]</scope>
    <source>
        <strain evidence="1 2">MJ1a</strain>
    </source>
</reference>
<organism evidence="1 2">
    <name type="scientific">Mucilaginibacter achroorhodeus</name>
    <dbReference type="NCBI Taxonomy" id="2599294"/>
    <lineage>
        <taxon>Bacteria</taxon>
        <taxon>Pseudomonadati</taxon>
        <taxon>Bacteroidota</taxon>
        <taxon>Sphingobacteriia</taxon>
        <taxon>Sphingobacteriales</taxon>
        <taxon>Sphingobacteriaceae</taxon>
        <taxon>Mucilaginibacter</taxon>
    </lineage>
</organism>
<accession>A0A563U965</accession>
<sequence length="78" mass="8592">MIVKASITHVQKSALADDDATERSDREVNLKEILAVEAFCTLPSVALHVQTYNYSTEAFVPHLGWISPVPTPPPDFVI</sequence>
<comment type="caution">
    <text evidence="1">The sequence shown here is derived from an EMBL/GenBank/DDBJ whole genome shotgun (WGS) entry which is preliminary data.</text>
</comment>
<dbReference type="OrthoDB" id="799354at2"/>
<dbReference type="Proteomes" id="UP000318010">
    <property type="component" value="Unassembled WGS sequence"/>
</dbReference>
<dbReference type="EMBL" id="VOEI01000001">
    <property type="protein sequence ID" value="TWR27931.1"/>
    <property type="molecule type" value="Genomic_DNA"/>
</dbReference>
<keyword evidence="2" id="KW-1185">Reference proteome</keyword>
<dbReference type="AlphaFoldDB" id="A0A563U965"/>